<dbReference type="OrthoDB" id="10330980at2759"/>
<feature type="non-terminal residue" evidence="1">
    <location>
        <position position="116"/>
    </location>
</feature>
<dbReference type="Proteomes" id="UP000008181">
    <property type="component" value="Chromosome 3"/>
</dbReference>
<proteinExistence type="predicted"/>
<dbReference type="HOGENOM" id="CLU_2102835_0_0_1"/>
<accession>G2R652</accession>
<evidence type="ECO:0000313" key="2">
    <source>
        <dbReference type="Proteomes" id="UP000008181"/>
    </source>
</evidence>
<feature type="non-terminal residue" evidence="1">
    <location>
        <position position="1"/>
    </location>
</feature>
<keyword evidence="2" id="KW-1185">Reference proteome</keyword>
<name>G2R652_THETT</name>
<protein>
    <submittedName>
        <fullName evidence="1">Uncharacterized protein</fullName>
    </submittedName>
</protein>
<dbReference type="RefSeq" id="XP_003653925.1">
    <property type="nucleotide sequence ID" value="XM_003653877.1"/>
</dbReference>
<evidence type="ECO:0000313" key="1">
    <source>
        <dbReference type="EMBL" id="AEO67589.1"/>
    </source>
</evidence>
<organism evidence="1 2">
    <name type="scientific">Thermothielavioides terrestris (strain ATCC 38088 / NRRL 8126)</name>
    <name type="common">Thielavia terrestris</name>
    <dbReference type="NCBI Taxonomy" id="578455"/>
    <lineage>
        <taxon>Eukaryota</taxon>
        <taxon>Fungi</taxon>
        <taxon>Dikarya</taxon>
        <taxon>Ascomycota</taxon>
        <taxon>Pezizomycotina</taxon>
        <taxon>Sordariomycetes</taxon>
        <taxon>Sordariomycetidae</taxon>
        <taxon>Sordariales</taxon>
        <taxon>Chaetomiaceae</taxon>
        <taxon>Thermothielavioides</taxon>
        <taxon>Thermothielavioides terrestris</taxon>
    </lineage>
</organism>
<dbReference type="GeneID" id="11516181"/>
<dbReference type="KEGG" id="ttt:THITE_2021402"/>
<sequence>PRSPAVSHAPVCSCCLAYQAVKSRERVRQALVLVQDHATTITERSSRARFESIITGLAEVCILFDDAERLLVRTSSSSFPVEGKRSASELVDIILAAAAKKLDWLNDAFQEARRDQ</sequence>
<dbReference type="AlphaFoldDB" id="G2R652"/>
<dbReference type="EMBL" id="CP003011">
    <property type="protein sequence ID" value="AEO67589.1"/>
    <property type="molecule type" value="Genomic_DNA"/>
</dbReference>
<reference evidence="1 2" key="1">
    <citation type="journal article" date="2011" name="Nat. Biotechnol.">
        <title>Comparative genomic analysis of the thermophilic biomass-degrading fungi Myceliophthora thermophila and Thielavia terrestris.</title>
        <authorList>
            <person name="Berka R.M."/>
            <person name="Grigoriev I.V."/>
            <person name="Otillar R."/>
            <person name="Salamov A."/>
            <person name="Grimwood J."/>
            <person name="Reid I."/>
            <person name="Ishmael N."/>
            <person name="John T."/>
            <person name="Darmond C."/>
            <person name="Moisan M.-C."/>
            <person name="Henrissat B."/>
            <person name="Coutinho P.M."/>
            <person name="Lombard V."/>
            <person name="Natvig D.O."/>
            <person name="Lindquist E."/>
            <person name="Schmutz J."/>
            <person name="Lucas S."/>
            <person name="Harris P."/>
            <person name="Powlowski J."/>
            <person name="Bellemare A."/>
            <person name="Taylor D."/>
            <person name="Butler G."/>
            <person name="de Vries R.P."/>
            <person name="Allijn I.E."/>
            <person name="van den Brink J."/>
            <person name="Ushinsky S."/>
            <person name="Storms R."/>
            <person name="Powell A.J."/>
            <person name="Paulsen I.T."/>
            <person name="Elbourne L.D.H."/>
            <person name="Baker S.E."/>
            <person name="Magnuson J."/>
            <person name="LaBoissiere S."/>
            <person name="Clutterbuck A.J."/>
            <person name="Martinez D."/>
            <person name="Wogulis M."/>
            <person name="de Leon A.L."/>
            <person name="Rey M.W."/>
            <person name="Tsang A."/>
        </authorList>
    </citation>
    <scope>NUCLEOTIDE SEQUENCE [LARGE SCALE GENOMIC DNA]</scope>
    <source>
        <strain evidence="2">ATCC 38088 / NRRL 8126</strain>
    </source>
</reference>
<gene>
    <name evidence="1" type="ORF">THITE_2021402</name>
</gene>